<name>A0A2K3JLL0_TRIPR</name>
<evidence type="ECO:0000313" key="1">
    <source>
        <dbReference type="EMBL" id="PNX54904.1"/>
    </source>
</evidence>
<reference evidence="1 2" key="1">
    <citation type="journal article" date="2014" name="Am. J. Bot.">
        <title>Genome assembly and annotation for red clover (Trifolium pratense; Fabaceae).</title>
        <authorList>
            <person name="Istvanek J."/>
            <person name="Jaros M."/>
            <person name="Krenek A."/>
            <person name="Repkova J."/>
        </authorList>
    </citation>
    <scope>NUCLEOTIDE SEQUENCE [LARGE SCALE GENOMIC DNA]</scope>
    <source>
        <strain evidence="2">cv. Tatra</strain>
        <tissue evidence="1">Young leaves</tissue>
    </source>
</reference>
<sequence>MASLFHRYSCHDYNNLAVHSMKMVFPVENMIVVGMESLVACHNYLDMVTLEAAEAEGIRQLPVAVEVVVTAAVVEAVMEVVDTLSFVEVEVVEVDMDFHTQHTLCMELGLLLLMKKLWC</sequence>
<proteinExistence type="predicted"/>
<accession>A0A2K3JLL0</accession>
<organism evidence="1 2">
    <name type="scientific">Trifolium pratense</name>
    <name type="common">Red clover</name>
    <dbReference type="NCBI Taxonomy" id="57577"/>
    <lineage>
        <taxon>Eukaryota</taxon>
        <taxon>Viridiplantae</taxon>
        <taxon>Streptophyta</taxon>
        <taxon>Embryophyta</taxon>
        <taxon>Tracheophyta</taxon>
        <taxon>Spermatophyta</taxon>
        <taxon>Magnoliopsida</taxon>
        <taxon>eudicotyledons</taxon>
        <taxon>Gunneridae</taxon>
        <taxon>Pentapetalae</taxon>
        <taxon>rosids</taxon>
        <taxon>fabids</taxon>
        <taxon>Fabales</taxon>
        <taxon>Fabaceae</taxon>
        <taxon>Papilionoideae</taxon>
        <taxon>50 kb inversion clade</taxon>
        <taxon>NPAAA clade</taxon>
        <taxon>Hologalegina</taxon>
        <taxon>IRL clade</taxon>
        <taxon>Trifolieae</taxon>
        <taxon>Trifolium</taxon>
    </lineage>
</organism>
<comment type="caution">
    <text evidence="1">The sequence shown here is derived from an EMBL/GenBank/DDBJ whole genome shotgun (WGS) entry which is preliminary data.</text>
</comment>
<dbReference type="Proteomes" id="UP000236291">
    <property type="component" value="Unassembled WGS sequence"/>
</dbReference>
<dbReference type="AlphaFoldDB" id="A0A2K3JLL0"/>
<evidence type="ECO:0000313" key="2">
    <source>
        <dbReference type="Proteomes" id="UP000236291"/>
    </source>
</evidence>
<gene>
    <name evidence="1" type="ORF">L195_g048527</name>
</gene>
<dbReference type="EMBL" id="ASHM01069527">
    <property type="protein sequence ID" value="PNX54904.1"/>
    <property type="molecule type" value="Genomic_DNA"/>
</dbReference>
<reference evidence="1 2" key="2">
    <citation type="journal article" date="2017" name="Front. Plant Sci.">
        <title>Gene Classification and Mining of Molecular Markers Useful in Red Clover (Trifolium pratense) Breeding.</title>
        <authorList>
            <person name="Istvanek J."/>
            <person name="Dluhosova J."/>
            <person name="Dluhos P."/>
            <person name="Patkova L."/>
            <person name="Nedelnik J."/>
            <person name="Repkova J."/>
        </authorList>
    </citation>
    <scope>NUCLEOTIDE SEQUENCE [LARGE SCALE GENOMIC DNA]</scope>
    <source>
        <strain evidence="2">cv. Tatra</strain>
        <tissue evidence="1">Young leaves</tissue>
    </source>
</reference>
<protein>
    <submittedName>
        <fullName evidence="1">Uncharacterized protein</fullName>
    </submittedName>
</protein>